<dbReference type="PANTHER" id="PTHR37221:SF1">
    <property type="entry name" value="OS02G0582400 PROTEIN"/>
    <property type="match status" value="1"/>
</dbReference>
<evidence type="ECO:0000259" key="1">
    <source>
        <dbReference type="Pfam" id="PF25428"/>
    </source>
</evidence>
<dbReference type="EMBL" id="JAVXUP010004262">
    <property type="protein sequence ID" value="KAK2997330.1"/>
    <property type="molecule type" value="Genomic_DNA"/>
</dbReference>
<evidence type="ECO:0000313" key="2">
    <source>
        <dbReference type="EMBL" id="KAK2997330.1"/>
    </source>
</evidence>
<evidence type="ECO:0000313" key="3">
    <source>
        <dbReference type="Proteomes" id="UP001188597"/>
    </source>
</evidence>
<dbReference type="Proteomes" id="UP001188597">
    <property type="component" value="Unassembled WGS sequence"/>
</dbReference>
<accession>A0AA88SR18</accession>
<proteinExistence type="predicted"/>
<feature type="domain" description="DUF7894" evidence="1">
    <location>
        <begin position="1"/>
        <end position="241"/>
    </location>
</feature>
<dbReference type="InterPro" id="IPR057216">
    <property type="entry name" value="DUF7894"/>
</dbReference>
<keyword evidence="3" id="KW-1185">Reference proteome</keyword>
<sequence>MKVAPKVIFFLEGADGFGTLIADALQPNPSSTLRRLEDSFELPLERYGIKDRKACGRVVQFVDADGLLEVSVLLLQYYEPPVLACAVNEALTSLTTENLSSMPTVIFPFLVSAPKLKLESRKSMPVGNASVYGMQIGLENDITQALLSRTQKLPSSLQIHHEPLACVLQLARVLKLPAFILIGQSGDRVSRKNSGEDLEVIGEMSGILASISSLSFSRERIVWNPTKISKETEEPWRALYG</sequence>
<gene>
    <name evidence="2" type="ORF">RJ639_025322</name>
</gene>
<protein>
    <recommendedName>
        <fullName evidence="1">DUF7894 domain-containing protein</fullName>
    </recommendedName>
</protein>
<comment type="caution">
    <text evidence="2">The sequence shown here is derived from an EMBL/GenBank/DDBJ whole genome shotgun (WGS) entry which is preliminary data.</text>
</comment>
<dbReference type="PANTHER" id="PTHR37221">
    <property type="entry name" value="OS02G0582400 PROTEIN"/>
    <property type="match status" value="1"/>
</dbReference>
<dbReference type="AlphaFoldDB" id="A0AA88SR18"/>
<dbReference type="Pfam" id="PF25428">
    <property type="entry name" value="DUF7894"/>
    <property type="match status" value="1"/>
</dbReference>
<name>A0AA88SR18_9ASTE</name>
<organism evidence="2 3">
    <name type="scientific">Escallonia herrerae</name>
    <dbReference type="NCBI Taxonomy" id="1293975"/>
    <lineage>
        <taxon>Eukaryota</taxon>
        <taxon>Viridiplantae</taxon>
        <taxon>Streptophyta</taxon>
        <taxon>Embryophyta</taxon>
        <taxon>Tracheophyta</taxon>
        <taxon>Spermatophyta</taxon>
        <taxon>Magnoliopsida</taxon>
        <taxon>eudicotyledons</taxon>
        <taxon>Gunneridae</taxon>
        <taxon>Pentapetalae</taxon>
        <taxon>asterids</taxon>
        <taxon>campanulids</taxon>
        <taxon>Escalloniales</taxon>
        <taxon>Escalloniaceae</taxon>
        <taxon>Escallonia</taxon>
    </lineage>
</organism>
<reference evidence="2" key="1">
    <citation type="submission" date="2022-12" db="EMBL/GenBank/DDBJ databases">
        <title>Draft genome assemblies for two species of Escallonia (Escalloniales).</title>
        <authorList>
            <person name="Chanderbali A."/>
            <person name="Dervinis C."/>
            <person name="Anghel I."/>
            <person name="Soltis D."/>
            <person name="Soltis P."/>
            <person name="Zapata F."/>
        </authorList>
    </citation>
    <scope>NUCLEOTIDE SEQUENCE</scope>
    <source>
        <strain evidence="2">UCBG64.0493</strain>
        <tissue evidence="2">Leaf</tissue>
    </source>
</reference>